<keyword evidence="1" id="KW-1133">Transmembrane helix</keyword>
<sequence length="167" mass="17495">MDTNKMQSGTNRSIPDRNGLLGCRRVRSAIFRGAASVAALGFAGTASAQEASGGAVGGGSGSGLFVTAVALGLTGLTIGAVYLLSWRDRPEQSFSPATATEDRVANQHTGQMFESNVAQHETESVAHDAFDPVGTGLLLVMYFVIISLMWLFMYFVEFLGNGPSVVG</sequence>
<evidence type="ECO:0000256" key="1">
    <source>
        <dbReference type="SAM" id="Phobius"/>
    </source>
</evidence>
<feature type="transmembrane region" description="Helical" evidence="1">
    <location>
        <begin position="64"/>
        <end position="84"/>
    </location>
</feature>
<dbReference type="Proteomes" id="UP000268233">
    <property type="component" value="Unassembled WGS sequence"/>
</dbReference>
<feature type="transmembrane region" description="Helical" evidence="1">
    <location>
        <begin position="137"/>
        <end position="156"/>
    </location>
</feature>
<evidence type="ECO:0008006" key="4">
    <source>
        <dbReference type="Google" id="ProtNLM"/>
    </source>
</evidence>
<keyword evidence="1" id="KW-0472">Membrane</keyword>
<keyword evidence="1" id="KW-0812">Transmembrane</keyword>
<keyword evidence="3" id="KW-1185">Reference proteome</keyword>
<gene>
    <name evidence="2" type="ORF">BDK61_4601</name>
</gene>
<protein>
    <recommendedName>
        <fullName evidence="4">Halocyanin</fullName>
    </recommendedName>
</protein>
<name>A0A495QR48_9EURY</name>
<comment type="caution">
    <text evidence="2">The sequence shown here is derived from an EMBL/GenBank/DDBJ whole genome shotgun (WGS) entry which is preliminary data.</text>
</comment>
<proteinExistence type="predicted"/>
<evidence type="ECO:0000313" key="2">
    <source>
        <dbReference type="EMBL" id="RKS75975.1"/>
    </source>
</evidence>
<reference evidence="2 3" key="1">
    <citation type="submission" date="2018-10" db="EMBL/GenBank/DDBJ databases">
        <title>Genomic Encyclopedia of Archaeal and Bacterial Type Strains, Phase II (KMG-II): from individual species to whole genera.</title>
        <authorList>
            <person name="Goeker M."/>
        </authorList>
    </citation>
    <scope>NUCLEOTIDE SEQUENCE [LARGE SCALE GENOMIC DNA]</scope>
    <source>
        <strain evidence="2 3">DSM 11927</strain>
    </source>
</reference>
<evidence type="ECO:0000313" key="3">
    <source>
        <dbReference type="Proteomes" id="UP000268233"/>
    </source>
</evidence>
<dbReference type="EMBL" id="RBWW01000003">
    <property type="protein sequence ID" value="RKS75975.1"/>
    <property type="molecule type" value="Genomic_DNA"/>
</dbReference>
<accession>A0A495QR48</accession>
<organism evidence="2 3">
    <name type="scientific">Haloarcula quadrata</name>
    <dbReference type="NCBI Taxonomy" id="182779"/>
    <lineage>
        <taxon>Archaea</taxon>
        <taxon>Methanobacteriati</taxon>
        <taxon>Methanobacteriota</taxon>
        <taxon>Stenosarchaea group</taxon>
        <taxon>Halobacteria</taxon>
        <taxon>Halobacteriales</taxon>
        <taxon>Haloarculaceae</taxon>
        <taxon>Haloarcula</taxon>
    </lineage>
</organism>
<dbReference type="AlphaFoldDB" id="A0A495QR48"/>